<dbReference type="Pfam" id="PF23235">
    <property type="entry name" value="WHD_3rd_Lhr"/>
    <property type="match status" value="1"/>
</dbReference>
<dbReference type="PROSITE" id="PS51194">
    <property type="entry name" value="HELICASE_CTER"/>
    <property type="match status" value="1"/>
</dbReference>
<dbReference type="InterPro" id="IPR003593">
    <property type="entry name" value="AAA+_ATPase"/>
</dbReference>
<feature type="domain" description="Helicase C-terminal" evidence="10">
    <location>
        <begin position="263"/>
        <end position="428"/>
    </location>
</feature>
<dbReference type="InterPro" id="IPR001650">
    <property type="entry name" value="Helicase_C-like"/>
</dbReference>
<accession>A0ABS1WSP8</accession>
<keyword evidence="7" id="KW-0234">DNA repair</keyword>
<evidence type="ECO:0000259" key="9">
    <source>
        <dbReference type="PROSITE" id="PS51192"/>
    </source>
</evidence>
<evidence type="ECO:0000313" key="12">
    <source>
        <dbReference type="Proteomes" id="UP000661077"/>
    </source>
</evidence>
<dbReference type="Gene3D" id="3.40.50.300">
    <property type="entry name" value="P-loop containing nucleotide triphosphate hydrolases"/>
    <property type="match status" value="2"/>
</dbReference>
<gene>
    <name evidence="11" type="ORF">JM946_04570</name>
</gene>
<dbReference type="CDD" id="cd17922">
    <property type="entry name" value="DEXHc_LHR-like"/>
    <property type="match status" value="1"/>
</dbReference>
<dbReference type="InterPro" id="IPR052511">
    <property type="entry name" value="ATP-dep_Helicase"/>
</dbReference>
<keyword evidence="4 11" id="KW-0347">Helicase</keyword>
<dbReference type="RefSeq" id="WP_203165950.1">
    <property type="nucleotide sequence ID" value="NZ_JAEVLS010000001.1"/>
</dbReference>
<comment type="caution">
    <text evidence="11">The sequence shown here is derived from an EMBL/GenBank/DDBJ whole genome shotgun (WGS) entry which is preliminary data.</text>
</comment>
<dbReference type="InterPro" id="IPR055368">
    <property type="entry name" value="WH3_Lhr"/>
</dbReference>
<protein>
    <submittedName>
        <fullName evidence="11">DEAD/DEAH box helicase</fullName>
    </submittedName>
</protein>
<evidence type="ECO:0000256" key="2">
    <source>
        <dbReference type="ARBA" id="ARBA00022763"/>
    </source>
</evidence>
<keyword evidence="6" id="KW-0238">DNA-binding</keyword>
<dbReference type="PANTHER" id="PTHR47962">
    <property type="entry name" value="ATP-DEPENDENT HELICASE LHR-RELATED-RELATED"/>
    <property type="match status" value="1"/>
</dbReference>
<dbReference type="GO" id="GO:0004386">
    <property type="term" value="F:helicase activity"/>
    <property type="evidence" value="ECO:0007669"/>
    <property type="project" value="UniProtKB-KW"/>
</dbReference>
<reference evidence="11 12" key="1">
    <citation type="journal article" date="2021" name="Int. J. Syst. Evol. Microbiol.">
        <title>Steroidobacter gossypii sp. nov., isolated from soil of cotton cropping field.</title>
        <authorList>
            <person name="Huang R."/>
            <person name="Yang S."/>
            <person name="Zhen C."/>
            <person name="Liu W."/>
        </authorList>
    </citation>
    <scope>NUCLEOTIDE SEQUENCE [LARGE SCALE GENOMIC DNA]</scope>
    <source>
        <strain evidence="11 12">S1-65</strain>
    </source>
</reference>
<organism evidence="11 12">
    <name type="scientific">Steroidobacter gossypii</name>
    <dbReference type="NCBI Taxonomy" id="2805490"/>
    <lineage>
        <taxon>Bacteria</taxon>
        <taxon>Pseudomonadati</taxon>
        <taxon>Pseudomonadota</taxon>
        <taxon>Gammaproteobacteria</taxon>
        <taxon>Steroidobacterales</taxon>
        <taxon>Steroidobacteraceae</taxon>
        <taxon>Steroidobacter</taxon>
    </lineage>
</organism>
<evidence type="ECO:0000259" key="10">
    <source>
        <dbReference type="PROSITE" id="PS51194"/>
    </source>
</evidence>
<keyword evidence="1" id="KW-0547">Nucleotide-binding</keyword>
<dbReference type="InterPro" id="IPR011545">
    <property type="entry name" value="DEAD/DEAH_box_helicase_dom"/>
</dbReference>
<sequence>MTHTPYFHPAVDAWFSQTFSAPTPAQADAWPAIQSGKHVLIAAPTGSGKTLAAFLAAIDELVREGEQFGLPDETRIVYVSPLKALSNDINRNLEAPLAGIRDKLLEQGSRDVEIRTWVRTGDTPQNERNQMRRKPPHVVVTTPESLYILLGSESGRQMLSTTRTVIVDEIHAVAGSKRGSHLSLSLERLEALVGRKVTRVGLSATQQPIEEVARFLVGTRYRRPDGAADCAIVDSGHIRKRDLAIELPEEPLEAVMSNETWGQVYDRLVQLIKEHRTTLIFVNTRRTAERICRQLTERLDKDAPKGTPPSVTAHHGSLAKELRFDAEQRLKYGQLKALVATSSLELGIDIGDVDLVCQIGSPRAINAFLQRVGRSGHAVGATPKGRLFPQSRDDLVECTALLDSVRRGELDRLKIPVAPIDVLSQQIVAEAAARDCTEQELFDLVRHAHPFQSVTRESFDEIVKMLAEGFTTRRGRHGALLYHDAVNHIVKGRKGARLTAITSGGAIPDTADYQVMLEPEGHLIGTLNEDFAVESLAGDIFQLGNASYRILRVERSTVRVEDARGEAPTIPFWFGEAPGRTDELSVSVSRLREEIEKRFDEHSHTGNTTASGAYHWLTEEVGIHAAAAIQLVDYLASAQAALGSLPTQQKIIFERFFDESGGMQLVIHSPFGSRINRAWGLALRKRFCRTFNFELQAAATEDTIILSLTGSHSFELLEVAKYLHPNTARDILIQAMLDAPMFNTRWRWGASIALALPRFRGGKKVPPQIARMNAEDLLASVFPDQVACGENIVGDIVVPDHPLVQQTVRDCLEEAMDIEGFERLLHALTGQQIKVEARDLTEPSPLALEVLSARPYAYLDDAPLEERRTQAVMSRRWMDPQSASDIGKLDPAAIARVREEAWPDAGNADQLHDALLWLTFMTADEIAAQPLWPSLCHELVTQGRLTKLGTGTSGIFVATERVPYFQALFPGVTLEPAIVVPAAYAAKRERDEAAREIVRGRLEGLGPTTAVQLAASFGASVEDVDMALLALEAEGTAMRGSFEPASDGSLGGTTQWCDRRLLARIHRYTVKRLRAEIEPVQARDFLRFLFDWQRVTTAHRMQGPDAVPAILAQLEGFDAPAGAWETEILPTRIAEYEPAWLDEQCLAGRIVWTRLATRSGDSERGAAPVRSTPIALLSRRNVKHWSQFSSSIERSQLTDKARQVAEYIDANGASFYDEIVDHVGLLPVQVEEALGELVALGLVNSDSFGGLRALLMPADRRRSGARDRRRARRIAIFGMQDAGRWALVKKKETKAEEGKTAFPRNDEAVEHICRTLLRRWGVVFWKLLEREADWLPPWRDLLMCLRRLEARGEIRGGRFVAGFSGEQFALPEAIGQLREVRRREHDMQLVSLSAADPLNLIGILTPGGRLPALTGNRVLYRDGVPVALYVGSEVKFIEQLDPAEQWQVRGALLRRQVPAPLADLA</sequence>
<dbReference type="InterPro" id="IPR027417">
    <property type="entry name" value="P-loop_NTPase"/>
</dbReference>
<dbReference type="SUPFAM" id="SSF52540">
    <property type="entry name" value="P-loop containing nucleoside triphosphate hydrolases"/>
    <property type="match status" value="1"/>
</dbReference>
<keyword evidence="2" id="KW-0227">DNA damage</keyword>
<evidence type="ECO:0000313" key="11">
    <source>
        <dbReference type="EMBL" id="MBM0104002.1"/>
    </source>
</evidence>
<dbReference type="SMART" id="SM00382">
    <property type="entry name" value="AAA"/>
    <property type="match status" value="1"/>
</dbReference>
<evidence type="ECO:0000256" key="1">
    <source>
        <dbReference type="ARBA" id="ARBA00022741"/>
    </source>
</evidence>
<proteinExistence type="predicted"/>
<keyword evidence="5" id="KW-0067">ATP-binding</keyword>
<dbReference type="Pfam" id="PF23234">
    <property type="entry name" value="WHD_4th_Lhr"/>
    <property type="match status" value="1"/>
</dbReference>
<evidence type="ECO:0000256" key="6">
    <source>
        <dbReference type="ARBA" id="ARBA00023125"/>
    </source>
</evidence>
<keyword evidence="8" id="KW-0413">Isomerase</keyword>
<dbReference type="Pfam" id="PF08494">
    <property type="entry name" value="DEAD_assoc"/>
    <property type="match status" value="1"/>
</dbReference>
<evidence type="ECO:0000256" key="4">
    <source>
        <dbReference type="ARBA" id="ARBA00022806"/>
    </source>
</evidence>
<dbReference type="Proteomes" id="UP000661077">
    <property type="component" value="Unassembled WGS sequence"/>
</dbReference>
<dbReference type="Pfam" id="PF19306">
    <property type="entry name" value="WHD_Lhr"/>
    <property type="match status" value="1"/>
</dbReference>
<dbReference type="InterPro" id="IPR013701">
    <property type="entry name" value="Lhr-like_DEAD/DEAH_assoc"/>
</dbReference>
<keyword evidence="12" id="KW-1185">Reference proteome</keyword>
<dbReference type="Pfam" id="PF00270">
    <property type="entry name" value="DEAD"/>
    <property type="match status" value="1"/>
</dbReference>
<name>A0ABS1WSP8_9GAMM</name>
<dbReference type="SMART" id="SM00487">
    <property type="entry name" value="DEXDc"/>
    <property type="match status" value="1"/>
</dbReference>
<evidence type="ECO:0000256" key="8">
    <source>
        <dbReference type="ARBA" id="ARBA00023235"/>
    </source>
</evidence>
<dbReference type="InterPro" id="IPR045628">
    <property type="entry name" value="Lhr_WH_dom"/>
</dbReference>
<dbReference type="SMART" id="SM00490">
    <property type="entry name" value="HELICc"/>
    <property type="match status" value="1"/>
</dbReference>
<evidence type="ECO:0000256" key="5">
    <source>
        <dbReference type="ARBA" id="ARBA00022840"/>
    </source>
</evidence>
<dbReference type="PANTHER" id="PTHR47962:SF5">
    <property type="entry name" value="ATP-DEPENDENT HELICASE LHR-RELATED"/>
    <property type="match status" value="1"/>
</dbReference>
<evidence type="ECO:0000256" key="7">
    <source>
        <dbReference type="ARBA" id="ARBA00023204"/>
    </source>
</evidence>
<dbReference type="Pfam" id="PF00271">
    <property type="entry name" value="Helicase_C"/>
    <property type="match status" value="1"/>
</dbReference>
<dbReference type="InterPro" id="IPR014001">
    <property type="entry name" value="Helicase_ATP-bd"/>
</dbReference>
<dbReference type="InterPro" id="IPR055367">
    <property type="entry name" value="WH4_Lhr"/>
</dbReference>
<dbReference type="CDD" id="cd18796">
    <property type="entry name" value="SF2_C_LHR"/>
    <property type="match status" value="1"/>
</dbReference>
<keyword evidence="3" id="KW-0378">Hydrolase</keyword>
<dbReference type="PROSITE" id="PS51192">
    <property type="entry name" value="HELICASE_ATP_BIND_1"/>
    <property type="match status" value="1"/>
</dbReference>
<evidence type="ECO:0000256" key="3">
    <source>
        <dbReference type="ARBA" id="ARBA00022801"/>
    </source>
</evidence>
<dbReference type="EMBL" id="JAEVLS010000001">
    <property type="protein sequence ID" value="MBM0104002.1"/>
    <property type="molecule type" value="Genomic_DNA"/>
</dbReference>
<feature type="domain" description="Helicase ATP-binding" evidence="9">
    <location>
        <begin position="30"/>
        <end position="224"/>
    </location>
</feature>